<accession>A0A448WQU9</accession>
<evidence type="ECO:0000256" key="1">
    <source>
        <dbReference type="ARBA" id="ARBA00004141"/>
    </source>
</evidence>
<name>A0A448WQU9_9PLAT</name>
<reference evidence="7" key="1">
    <citation type="submission" date="2018-11" db="EMBL/GenBank/DDBJ databases">
        <authorList>
            <consortium name="Pathogen Informatics"/>
        </authorList>
    </citation>
    <scope>NUCLEOTIDE SEQUENCE</scope>
</reference>
<dbReference type="OrthoDB" id="444119at2759"/>
<protein>
    <recommendedName>
        <fullName evidence="6">Polycystin domain-containing protein</fullName>
    </recommendedName>
</protein>
<evidence type="ECO:0000256" key="5">
    <source>
        <dbReference type="ARBA" id="ARBA00023136"/>
    </source>
</evidence>
<proteinExistence type="inferred from homology"/>
<gene>
    <name evidence="7" type="ORF">PXEA_LOCUS11319</name>
</gene>
<comment type="subcellular location">
    <subcellularLocation>
        <location evidence="1">Membrane</location>
        <topology evidence="1">Multi-pass membrane protein</topology>
    </subcellularLocation>
</comment>
<keyword evidence="4" id="KW-1133">Transmembrane helix</keyword>
<dbReference type="GO" id="GO:0016020">
    <property type="term" value="C:membrane"/>
    <property type="evidence" value="ECO:0007669"/>
    <property type="project" value="UniProtKB-SubCell"/>
</dbReference>
<dbReference type="InterPro" id="IPR046791">
    <property type="entry name" value="Polycystin_dom"/>
</dbReference>
<keyword evidence="5" id="KW-0472">Membrane</keyword>
<sequence>MEKIGQLVDSAIENHWIDFRTRAIFVEFIVFNPSVGIFGMVATLFEWPGVGGALASYRIEPADMNTFSGQSGGNLASQVKIQI</sequence>
<evidence type="ECO:0000259" key="6">
    <source>
        <dbReference type="Pfam" id="PF20519"/>
    </source>
</evidence>
<evidence type="ECO:0000313" key="7">
    <source>
        <dbReference type="EMBL" id="VEL17879.1"/>
    </source>
</evidence>
<keyword evidence="3" id="KW-0812">Transmembrane</keyword>
<evidence type="ECO:0000256" key="3">
    <source>
        <dbReference type="ARBA" id="ARBA00022692"/>
    </source>
</evidence>
<feature type="domain" description="Polycystin" evidence="6">
    <location>
        <begin position="12"/>
        <end position="64"/>
    </location>
</feature>
<keyword evidence="8" id="KW-1185">Reference proteome</keyword>
<organism evidence="7 8">
    <name type="scientific">Protopolystoma xenopodis</name>
    <dbReference type="NCBI Taxonomy" id="117903"/>
    <lineage>
        <taxon>Eukaryota</taxon>
        <taxon>Metazoa</taxon>
        <taxon>Spiralia</taxon>
        <taxon>Lophotrochozoa</taxon>
        <taxon>Platyhelminthes</taxon>
        <taxon>Monogenea</taxon>
        <taxon>Polyopisthocotylea</taxon>
        <taxon>Polystomatidea</taxon>
        <taxon>Polystomatidae</taxon>
        <taxon>Protopolystoma</taxon>
    </lineage>
</organism>
<evidence type="ECO:0000313" key="8">
    <source>
        <dbReference type="Proteomes" id="UP000784294"/>
    </source>
</evidence>
<comment type="similarity">
    <text evidence="2">Belongs to the polycystin family.</text>
</comment>
<dbReference type="EMBL" id="CAAALY010034611">
    <property type="protein sequence ID" value="VEL17879.1"/>
    <property type="molecule type" value="Genomic_DNA"/>
</dbReference>
<dbReference type="Proteomes" id="UP000784294">
    <property type="component" value="Unassembled WGS sequence"/>
</dbReference>
<comment type="caution">
    <text evidence="7">The sequence shown here is derived from an EMBL/GenBank/DDBJ whole genome shotgun (WGS) entry which is preliminary data.</text>
</comment>
<evidence type="ECO:0000256" key="4">
    <source>
        <dbReference type="ARBA" id="ARBA00022989"/>
    </source>
</evidence>
<dbReference type="Pfam" id="PF20519">
    <property type="entry name" value="Polycystin_dom"/>
    <property type="match status" value="1"/>
</dbReference>
<dbReference type="AlphaFoldDB" id="A0A448WQU9"/>
<evidence type="ECO:0000256" key="2">
    <source>
        <dbReference type="ARBA" id="ARBA00007200"/>
    </source>
</evidence>